<dbReference type="Proteomes" id="UP000315995">
    <property type="component" value="Chromosome"/>
</dbReference>
<name>A0A4Y6PYM2_PERCE</name>
<gene>
    <name evidence="1" type="ORF">FIV42_22615</name>
</gene>
<protein>
    <recommendedName>
        <fullName evidence="3">L-2-amino-thiazoline-4-carboxylic acid hydrolase</fullName>
    </recommendedName>
</protein>
<dbReference type="EMBL" id="CP041186">
    <property type="protein sequence ID" value="QDG53434.1"/>
    <property type="molecule type" value="Genomic_DNA"/>
</dbReference>
<reference evidence="1 2" key="1">
    <citation type="submission" date="2019-06" db="EMBL/GenBank/DDBJ databases">
        <title>Persicimonas caeni gen. nov., sp. nov., a predatory bacterium isolated from solar saltern.</title>
        <authorList>
            <person name="Wang S."/>
        </authorList>
    </citation>
    <scope>NUCLEOTIDE SEQUENCE [LARGE SCALE GENOMIC DNA]</scope>
    <source>
        <strain evidence="1 2">YN101</strain>
    </source>
</reference>
<keyword evidence="2" id="KW-1185">Reference proteome</keyword>
<accession>A0A5B8Y9J8</accession>
<dbReference type="Pfam" id="PF14196">
    <property type="entry name" value="ATC_hydrolase"/>
    <property type="match status" value="1"/>
</dbReference>
<dbReference type="AlphaFoldDB" id="A0A4Y6PYM2"/>
<dbReference type="RefSeq" id="WP_141199890.1">
    <property type="nucleotide sequence ID" value="NZ_CP041186.1"/>
</dbReference>
<dbReference type="InterPro" id="IPR026002">
    <property type="entry name" value="ATC_hydrolase-like"/>
</dbReference>
<evidence type="ECO:0008006" key="3">
    <source>
        <dbReference type="Google" id="ProtNLM"/>
    </source>
</evidence>
<dbReference type="OrthoDB" id="9805176at2"/>
<organism evidence="1 2">
    <name type="scientific">Persicimonas caeni</name>
    <dbReference type="NCBI Taxonomy" id="2292766"/>
    <lineage>
        <taxon>Bacteria</taxon>
        <taxon>Deltaproteobacteria</taxon>
        <taxon>Bradymonadales</taxon>
        <taxon>Bradymonadaceae</taxon>
        <taxon>Persicimonas</taxon>
    </lineage>
</organism>
<accession>A0A4Y6PYM2</accession>
<evidence type="ECO:0000313" key="1">
    <source>
        <dbReference type="EMBL" id="QDG53434.1"/>
    </source>
</evidence>
<evidence type="ECO:0000313" key="2">
    <source>
        <dbReference type="Proteomes" id="UP000315995"/>
    </source>
</evidence>
<proteinExistence type="predicted"/>
<sequence>MEIEDLRNYGAAFSEAEGSWPDDVKARMQSDAKAVIMRHLSGWQKVRLMWHFIKARRQAAKLDLSDLRERGMTDEAFLDQQLEYLAMFSALAQLFDAERAVVIMKEVMDESAREPLLHCLPEPEHVRQVDAEPFDVFRDYNDAMAKSSVEAGCNMMAVEDDGDDAFQLNVTWCVWLELAERMGVPEACKPNCYADDLVFPEYFDALGIRYSRSQTLACGGTCCDFRFERK</sequence>